<comment type="caution">
    <text evidence="2">The sequence shown here is derived from an EMBL/GenBank/DDBJ whole genome shotgun (WGS) entry which is preliminary data.</text>
</comment>
<evidence type="ECO:0000256" key="1">
    <source>
        <dbReference type="ARBA" id="ARBA00007073"/>
    </source>
</evidence>
<dbReference type="EMBL" id="QKNX01000002">
    <property type="protein sequence ID" value="TKR26345.1"/>
    <property type="molecule type" value="Genomic_DNA"/>
</dbReference>
<dbReference type="Proteomes" id="UP000308037">
    <property type="component" value="Unassembled WGS sequence"/>
</dbReference>
<dbReference type="InterPro" id="IPR015419">
    <property type="entry name" value="CTAG/Pcc1"/>
</dbReference>
<evidence type="ECO:0000313" key="2">
    <source>
        <dbReference type="EMBL" id="TKR26345.1"/>
    </source>
</evidence>
<dbReference type="Gene3D" id="3.30.310.50">
    <property type="entry name" value="Alpha-D-phosphohexomutase, C-terminal domain"/>
    <property type="match status" value="1"/>
</dbReference>
<proteinExistence type="inferred from homology"/>
<reference evidence="2 3" key="1">
    <citation type="submission" date="2019-04" db="EMBL/GenBank/DDBJ databases">
        <title>Natronomonas sp. F20-122 a newhaloarchaeon isolated from a saline saltern of Isla Bacuta, Huelva, Spain.</title>
        <authorList>
            <person name="Duran-Viseras A."/>
            <person name="Sanchez-Porro C."/>
            <person name="Ventosa A."/>
        </authorList>
    </citation>
    <scope>NUCLEOTIDE SEQUENCE [LARGE SCALE GENOMIC DNA]</scope>
    <source>
        <strain evidence="2 3">F20-122</strain>
    </source>
</reference>
<comment type="similarity">
    <text evidence="1">Belongs to the CTAG/PCC1 family.</text>
</comment>
<organism evidence="2 3">
    <name type="scientific">Natronomonas salsuginis</name>
    <dbReference type="NCBI Taxonomy" id="2217661"/>
    <lineage>
        <taxon>Archaea</taxon>
        <taxon>Methanobacteriati</taxon>
        <taxon>Methanobacteriota</taxon>
        <taxon>Stenosarchaea group</taxon>
        <taxon>Halobacteria</taxon>
        <taxon>Halobacteriales</taxon>
        <taxon>Natronomonadaceae</taxon>
        <taxon>Natronomonas</taxon>
    </lineage>
</organism>
<dbReference type="OrthoDB" id="8982at2157"/>
<dbReference type="NCBIfam" id="NF011470">
    <property type="entry name" value="PRK14887.1"/>
    <property type="match status" value="1"/>
</dbReference>
<accession>A0A4U5JCL0</accession>
<protein>
    <submittedName>
        <fullName evidence="2">Rpo operon protein</fullName>
    </submittedName>
</protein>
<dbReference type="Pfam" id="PF09341">
    <property type="entry name" value="Pcc1"/>
    <property type="match status" value="1"/>
</dbReference>
<gene>
    <name evidence="2" type="ORF">DM868_07600</name>
</gene>
<evidence type="ECO:0000313" key="3">
    <source>
        <dbReference type="Proteomes" id="UP000308037"/>
    </source>
</evidence>
<dbReference type="RefSeq" id="WP_137276261.1">
    <property type="nucleotide sequence ID" value="NZ_QKNX01000002.1"/>
</dbReference>
<dbReference type="AlphaFoldDB" id="A0A4U5JCL0"/>
<sequence length="85" mass="9069">MHTADLRFAYRSSETAAIVSEAVERELGEIGGDRATAAVSRRGATIVVEIEADDLVALRAGVNTWETLLEVAEDVADTARPGEIL</sequence>
<keyword evidence="3" id="KW-1185">Reference proteome</keyword>
<name>A0A4U5JCL0_9EURY</name>